<evidence type="ECO:0000313" key="2">
    <source>
        <dbReference type="Proteomes" id="UP001152964"/>
    </source>
</evidence>
<protein>
    <submittedName>
        <fullName evidence="1">Uncharacterized protein</fullName>
    </submittedName>
</protein>
<dbReference type="Proteomes" id="UP001152964">
    <property type="component" value="Chromosome 4"/>
</dbReference>
<reference evidence="1" key="1">
    <citation type="submission" date="2022-08" db="EMBL/GenBank/DDBJ databases">
        <authorList>
            <person name="Byrne P K."/>
        </authorList>
    </citation>
    <scope>NUCLEOTIDE SEQUENCE</scope>
    <source>
        <strain evidence="1">UCD650</strain>
    </source>
</reference>
<accession>A0ABN8VLY5</accession>
<gene>
    <name evidence="1" type="primary">U6500D01170</name>
    <name evidence="1" type="ORF">SEUBUCD650_0D01170</name>
</gene>
<proteinExistence type="predicted"/>
<organism evidence="1 2">
    <name type="scientific">Saccharomyces eubayanus</name>
    <name type="common">Yeast</name>
    <dbReference type="NCBI Taxonomy" id="1080349"/>
    <lineage>
        <taxon>Eukaryota</taxon>
        <taxon>Fungi</taxon>
        <taxon>Dikarya</taxon>
        <taxon>Ascomycota</taxon>
        <taxon>Saccharomycotina</taxon>
        <taxon>Saccharomycetes</taxon>
        <taxon>Saccharomycetales</taxon>
        <taxon>Saccharomycetaceae</taxon>
        <taxon>Saccharomyces</taxon>
    </lineage>
</organism>
<dbReference type="EMBL" id="OX291494">
    <property type="protein sequence ID" value="CAI1895224.1"/>
    <property type="molecule type" value="Genomic_DNA"/>
</dbReference>
<keyword evidence="2" id="KW-1185">Reference proteome</keyword>
<evidence type="ECO:0000313" key="1">
    <source>
        <dbReference type="EMBL" id="CAI1895224.1"/>
    </source>
</evidence>
<sequence>MTWVSVYSIKQTRKLTFSVPFFYHSLCIYIYI</sequence>
<name>A0ABN8VLY5_SACEU</name>